<dbReference type="Pfam" id="PF00743">
    <property type="entry name" value="FMO-like"/>
    <property type="match status" value="1"/>
</dbReference>
<dbReference type="GO" id="GO:0050661">
    <property type="term" value="F:NADP binding"/>
    <property type="evidence" value="ECO:0007669"/>
    <property type="project" value="InterPro"/>
</dbReference>
<proteinExistence type="inferred from homology"/>
<keyword evidence="3" id="KW-0274">FAD</keyword>
<dbReference type="PANTHER" id="PTHR42877">
    <property type="entry name" value="L-ORNITHINE N(5)-MONOOXYGENASE-RELATED"/>
    <property type="match status" value="1"/>
</dbReference>
<dbReference type="AlphaFoldDB" id="A0A346XYM6"/>
<dbReference type="InterPro" id="IPR051209">
    <property type="entry name" value="FAD-bind_Monooxygenase_sf"/>
</dbReference>
<dbReference type="GO" id="GO:0004499">
    <property type="term" value="F:N,N-dimethylaniline monooxygenase activity"/>
    <property type="evidence" value="ECO:0007669"/>
    <property type="project" value="InterPro"/>
</dbReference>
<keyword evidence="2" id="KW-0285">Flavoprotein</keyword>
<dbReference type="SUPFAM" id="SSF51905">
    <property type="entry name" value="FAD/NAD(P)-binding domain"/>
    <property type="match status" value="1"/>
</dbReference>
<gene>
    <name evidence="5" type="ORF">DVS28_a2644</name>
</gene>
<protein>
    <submittedName>
        <fullName evidence="5">Cyclohexanone monooxygenase</fullName>
    </submittedName>
</protein>
<dbReference type="InterPro" id="IPR020946">
    <property type="entry name" value="Flavin_mOase-like"/>
</dbReference>
<evidence type="ECO:0000256" key="3">
    <source>
        <dbReference type="ARBA" id="ARBA00022827"/>
    </source>
</evidence>
<dbReference type="Proteomes" id="UP000264006">
    <property type="component" value="Chromosome"/>
</dbReference>
<dbReference type="RefSeq" id="WP_114591828.1">
    <property type="nucleotide sequence ID" value="NZ_CP031165.1"/>
</dbReference>
<keyword evidence="6" id="KW-1185">Reference proteome</keyword>
<dbReference type="Gene3D" id="3.50.50.60">
    <property type="entry name" value="FAD/NAD(P)-binding domain"/>
    <property type="match status" value="2"/>
</dbReference>
<comment type="similarity">
    <text evidence="1">Belongs to the FAD-binding monooxygenase family.</text>
</comment>
<dbReference type="KEGG" id="euz:DVS28_a2644"/>
<name>A0A346XYM6_9ACTN</name>
<evidence type="ECO:0000256" key="1">
    <source>
        <dbReference type="ARBA" id="ARBA00010139"/>
    </source>
</evidence>
<evidence type="ECO:0000256" key="4">
    <source>
        <dbReference type="ARBA" id="ARBA00023002"/>
    </source>
</evidence>
<dbReference type="GO" id="GO:0050660">
    <property type="term" value="F:flavin adenine dinucleotide binding"/>
    <property type="evidence" value="ECO:0007669"/>
    <property type="project" value="InterPro"/>
</dbReference>
<dbReference type="PANTHER" id="PTHR42877:SF4">
    <property type="entry name" value="FAD_NAD(P)-BINDING DOMAIN-CONTAINING PROTEIN-RELATED"/>
    <property type="match status" value="1"/>
</dbReference>
<evidence type="ECO:0000313" key="5">
    <source>
        <dbReference type="EMBL" id="AXV07323.1"/>
    </source>
</evidence>
<accession>A0A346XYM6</accession>
<evidence type="ECO:0000256" key="2">
    <source>
        <dbReference type="ARBA" id="ARBA00022630"/>
    </source>
</evidence>
<dbReference type="InterPro" id="IPR036188">
    <property type="entry name" value="FAD/NAD-bd_sf"/>
</dbReference>
<sequence>MLSLLLAKVSTPRPTRTLRVVIVGAGFSGMAMALAMKRDGHADEMVIIDAAEDLGGTWRDNTYPGCACDVPSPVYSLRGQPNDWPRFFSEQPDILDYMHRVADHHDLRRHMRFGTEIIRQEWDEARACWLLTTAAGETMEADVVVNGVGPLTRAVIPDIPGRDDFTGPAFHSAHWRDDVDLEGARVGIIGTGASAVQIVPSIVDEVGAMTVFQRTPGWVLPKLDREFSGLERLLLRRVPGAHRVLREVTNLILEHGVWRMLERNPRAAARLRSAGTWNIHRAVEDPDLREKLTPTIEPGCKRLLLSNTYYPALARDHVEVATEGIERITPSGVRLVDGTEVALDVIIWGTGFDAHHFWAPMEVIGRDGQDLHDAWSSHAAAYNSLAAPGFPNTFFLLGPNSGTGHNSVVLMAEAQADYVVQALEHLRAGRADWLEPTQQAADAYAAEMAERHADLVWASGCGSWYLNEDGVNDTLYPGRVGHYQRRVSTFDPESWSFGRRRVAPADAEPAIA</sequence>
<reference evidence="5 6" key="1">
    <citation type="submission" date="2018-09" db="EMBL/GenBank/DDBJ databases">
        <title>Complete genome sequence of Euzebya sp. DY32-46 isolated from seawater of Pacific Ocean.</title>
        <authorList>
            <person name="Xu L."/>
            <person name="Wu Y.-H."/>
            <person name="Xu X.-W."/>
        </authorList>
    </citation>
    <scope>NUCLEOTIDE SEQUENCE [LARGE SCALE GENOMIC DNA]</scope>
    <source>
        <strain evidence="5 6">DY32-46</strain>
    </source>
</reference>
<keyword evidence="5" id="KW-0503">Monooxygenase</keyword>
<organism evidence="5 6">
    <name type="scientific">Euzebya pacifica</name>
    <dbReference type="NCBI Taxonomy" id="1608957"/>
    <lineage>
        <taxon>Bacteria</taxon>
        <taxon>Bacillati</taxon>
        <taxon>Actinomycetota</taxon>
        <taxon>Nitriliruptoria</taxon>
        <taxon>Euzebyales</taxon>
    </lineage>
</organism>
<dbReference type="EMBL" id="CP031165">
    <property type="protein sequence ID" value="AXV07323.1"/>
    <property type="molecule type" value="Genomic_DNA"/>
</dbReference>
<dbReference type="OrthoDB" id="5168853at2"/>
<keyword evidence="4" id="KW-0560">Oxidoreductase</keyword>
<evidence type="ECO:0000313" key="6">
    <source>
        <dbReference type="Proteomes" id="UP000264006"/>
    </source>
</evidence>